<dbReference type="PANTHER" id="PTHR43245:SF51">
    <property type="entry name" value="SHORT CHAIN DEHYDROGENASE_REDUCTASE FAMILY 42E, MEMBER 2"/>
    <property type="match status" value="1"/>
</dbReference>
<dbReference type="InterPro" id="IPR001509">
    <property type="entry name" value="Epimerase_deHydtase"/>
</dbReference>
<accession>A0A6J6BR29</accession>
<feature type="domain" description="NAD-dependent epimerase/dehydratase" evidence="1">
    <location>
        <begin position="3"/>
        <end position="211"/>
    </location>
</feature>
<sequence length="316" mass="33131">MKVLVTGGSSLLGRTVANLLVARGDDVTCFQRSASGSTAVDVLGDIRDRAELIAAADGIDAVVHLAALVAPKAPWADMVAINVEGTRNALNAAVAGGRFVYISSPSVAFHDRASVGVVALAADYSGRDGYARSKALAENVVRSESTVPTVILRPHLVWGPGDTQLIGRIVDRARSGKLVLPDGGRALVDTTYLDDAAAGIVAGLDHCIAGDEATTRPLVITGGEPRPLRDLVSSILEAAGLDRMPRSVPAPIAGLLGSLIDRVWPGSEPPLTHFAARQLSVAHWFDQRETRRILGWEPTVGLDEGFARLKASFAKG</sequence>
<evidence type="ECO:0000259" key="1">
    <source>
        <dbReference type="Pfam" id="PF01370"/>
    </source>
</evidence>
<dbReference type="InterPro" id="IPR036291">
    <property type="entry name" value="NAD(P)-bd_dom_sf"/>
</dbReference>
<dbReference type="PANTHER" id="PTHR43245">
    <property type="entry name" value="BIFUNCTIONAL POLYMYXIN RESISTANCE PROTEIN ARNA"/>
    <property type="match status" value="1"/>
</dbReference>
<name>A0A6J6BR29_9ZZZZ</name>
<dbReference type="AlphaFoldDB" id="A0A6J6BR29"/>
<proteinExistence type="predicted"/>
<evidence type="ECO:0000313" key="2">
    <source>
        <dbReference type="EMBL" id="CAB4541184.1"/>
    </source>
</evidence>
<protein>
    <submittedName>
        <fullName evidence="2">Unannotated protein</fullName>
    </submittedName>
</protein>
<dbReference type="EMBL" id="CAEZSU010000012">
    <property type="protein sequence ID" value="CAB4541184.1"/>
    <property type="molecule type" value="Genomic_DNA"/>
</dbReference>
<gene>
    <name evidence="2" type="ORF">UFOPK1495_00205</name>
</gene>
<reference evidence="2" key="1">
    <citation type="submission" date="2020-05" db="EMBL/GenBank/DDBJ databases">
        <authorList>
            <person name="Chiriac C."/>
            <person name="Salcher M."/>
            <person name="Ghai R."/>
            <person name="Kavagutti S V."/>
        </authorList>
    </citation>
    <scope>NUCLEOTIDE SEQUENCE</scope>
</reference>
<dbReference type="Pfam" id="PF01370">
    <property type="entry name" value="Epimerase"/>
    <property type="match status" value="1"/>
</dbReference>
<dbReference type="SUPFAM" id="SSF51735">
    <property type="entry name" value="NAD(P)-binding Rossmann-fold domains"/>
    <property type="match status" value="1"/>
</dbReference>
<dbReference type="InterPro" id="IPR050177">
    <property type="entry name" value="Lipid_A_modif_metabolic_enz"/>
</dbReference>
<dbReference type="Gene3D" id="3.40.50.720">
    <property type="entry name" value="NAD(P)-binding Rossmann-like Domain"/>
    <property type="match status" value="1"/>
</dbReference>
<organism evidence="2">
    <name type="scientific">freshwater metagenome</name>
    <dbReference type="NCBI Taxonomy" id="449393"/>
    <lineage>
        <taxon>unclassified sequences</taxon>
        <taxon>metagenomes</taxon>
        <taxon>ecological metagenomes</taxon>
    </lineage>
</organism>